<name>A0A2K1L7S5_PHYPA</name>
<reference evidence="1 3" key="2">
    <citation type="journal article" date="2018" name="Plant J.">
        <title>The Physcomitrella patens chromosome-scale assembly reveals moss genome structure and evolution.</title>
        <authorList>
            <person name="Lang D."/>
            <person name="Ullrich K.K."/>
            <person name="Murat F."/>
            <person name="Fuchs J."/>
            <person name="Jenkins J."/>
            <person name="Haas F.B."/>
            <person name="Piednoel M."/>
            <person name="Gundlach H."/>
            <person name="Van Bel M."/>
            <person name="Meyberg R."/>
            <person name="Vives C."/>
            <person name="Morata J."/>
            <person name="Symeonidi A."/>
            <person name="Hiss M."/>
            <person name="Muchero W."/>
            <person name="Kamisugi Y."/>
            <person name="Saleh O."/>
            <person name="Blanc G."/>
            <person name="Decker E.L."/>
            <person name="van Gessel N."/>
            <person name="Grimwood J."/>
            <person name="Hayes R.D."/>
            <person name="Graham S.W."/>
            <person name="Gunter L.E."/>
            <person name="McDaniel S.F."/>
            <person name="Hoernstein S.N.W."/>
            <person name="Larsson A."/>
            <person name="Li F.W."/>
            <person name="Perroud P.F."/>
            <person name="Phillips J."/>
            <person name="Ranjan P."/>
            <person name="Rokshar D.S."/>
            <person name="Rothfels C.J."/>
            <person name="Schneider L."/>
            <person name="Shu S."/>
            <person name="Stevenson D.W."/>
            <person name="Thummler F."/>
            <person name="Tillich M."/>
            <person name="Villarreal Aguilar J.C."/>
            <person name="Widiez T."/>
            <person name="Wong G.K."/>
            <person name="Wymore A."/>
            <person name="Zhang Y."/>
            <person name="Zimmer A.D."/>
            <person name="Quatrano R.S."/>
            <person name="Mayer K.F.X."/>
            <person name="Goodstein D."/>
            <person name="Casacuberta J.M."/>
            <person name="Vandepoele K."/>
            <person name="Reski R."/>
            <person name="Cuming A.C."/>
            <person name="Tuskan G.A."/>
            <person name="Maumus F."/>
            <person name="Salse J."/>
            <person name="Schmutz J."/>
            <person name="Rensing S.A."/>
        </authorList>
    </citation>
    <scope>NUCLEOTIDE SEQUENCE [LARGE SCALE GENOMIC DNA]</scope>
    <source>
        <strain evidence="2 3">cv. Gransden 2004</strain>
    </source>
</reference>
<dbReference type="Proteomes" id="UP000006727">
    <property type="component" value="Chromosome 1"/>
</dbReference>
<accession>A0A2K1L7S5</accession>
<sequence length="71" mass="7914">MIIFYNITQVQEESTWNLPASTHTLTENVDLSDQEDVFEATISALDIQVDDSGWYLELGATKHVSGILSIV</sequence>
<evidence type="ECO:0000313" key="2">
    <source>
        <dbReference type="EnsemblPlants" id="Pp3c1_10910V3.1"/>
    </source>
</evidence>
<gene>
    <name evidence="1" type="ORF">PHYPA_000510</name>
</gene>
<dbReference type="AlphaFoldDB" id="A0A2K1L7S5"/>
<evidence type="ECO:0000313" key="3">
    <source>
        <dbReference type="Proteomes" id="UP000006727"/>
    </source>
</evidence>
<evidence type="ECO:0000313" key="1">
    <source>
        <dbReference type="EMBL" id="PNR62086.1"/>
    </source>
</evidence>
<keyword evidence="3" id="KW-1185">Reference proteome</keyword>
<dbReference type="InParanoid" id="A0A2K1L7S5"/>
<protein>
    <submittedName>
        <fullName evidence="1 2">Uncharacterized protein</fullName>
    </submittedName>
</protein>
<dbReference type="Gramene" id="Pp3c1_10910V3.1">
    <property type="protein sequence ID" value="Pp3c1_10910V3.1"/>
    <property type="gene ID" value="Pp3c1_10910"/>
</dbReference>
<organism evidence="1">
    <name type="scientific">Physcomitrium patens</name>
    <name type="common">Spreading-leaved earth moss</name>
    <name type="synonym">Physcomitrella patens</name>
    <dbReference type="NCBI Taxonomy" id="3218"/>
    <lineage>
        <taxon>Eukaryota</taxon>
        <taxon>Viridiplantae</taxon>
        <taxon>Streptophyta</taxon>
        <taxon>Embryophyta</taxon>
        <taxon>Bryophyta</taxon>
        <taxon>Bryophytina</taxon>
        <taxon>Bryopsida</taxon>
        <taxon>Funariidae</taxon>
        <taxon>Funariales</taxon>
        <taxon>Funariaceae</taxon>
        <taxon>Physcomitrium</taxon>
    </lineage>
</organism>
<dbReference type="EMBL" id="ABEU02000001">
    <property type="protein sequence ID" value="PNR62086.1"/>
    <property type="molecule type" value="Genomic_DNA"/>
</dbReference>
<dbReference type="PaxDb" id="3218-PP1S35_312V6.1"/>
<reference evidence="2" key="3">
    <citation type="submission" date="2020-12" db="UniProtKB">
        <authorList>
            <consortium name="EnsemblPlants"/>
        </authorList>
    </citation>
    <scope>IDENTIFICATION</scope>
</reference>
<reference evidence="1 3" key="1">
    <citation type="journal article" date="2008" name="Science">
        <title>The Physcomitrella genome reveals evolutionary insights into the conquest of land by plants.</title>
        <authorList>
            <person name="Rensing S."/>
            <person name="Lang D."/>
            <person name="Zimmer A."/>
            <person name="Terry A."/>
            <person name="Salamov A."/>
            <person name="Shapiro H."/>
            <person name="Nishiyama T."/>
            <person name="Perroud P.-F."/>
            <person name="Lindquist E."/>
            <person name="Kamisugi Y."/>
            <person name="Tanahashi T."/>
            <person name="Sakakibara K."/>
            <person name="Fujita T."/>
            <person name="Oishi K."/>
            <person name="Shin-I T."/>
            <person name="Kuroki Y."/>
            <person name="Toyoda A."/>
            <person name="Suzuki Y."/>
            <person name="Hashimoto A."/>
            <person name="Yamaguchi K."/>
            <person name="Sugano A."/>
            <person name="Kohara Y."/>
            <person name="Fujiyama A."/>
            <person name="Anterola A."/>
            <person name="Aoki S."/>
            <person name="Ashton N."/>
            <person name="Barbazuk W.B."/>
            <person name="Barker E."/>
            <person name="Bennetzen J."/>
            <person name="Bezanilla M."/>
            <person name="Blankenship R."/>
            <person name="Cho S.H."/>
            <person name="Dutcher S."/>
            <person name="Estelle M."/>
            <person name="Fawcett J.A."/>
            <person name="Gundlach H."/>
            <person name="Hanada K."/>
            <person name="Heyl A."/>
            <person name="Hicks K.A."/>
            <person name="Hugh J."/>
            <person name="Lohr M."/>
            <person name="Mayer K."/>
            <person name="Melkozernov A."/>
            <person name="Murata T."/>
            <person name="Nelson D."/>
            <person name="Pils B."/>
            <person name="Prigge M."/>
            <person name="Reiss B."/>
            <person name="Renner T."/>
            <person name="Rombauts S."/>
            <person name="Rushton P."/>
            <person name="Sanderfoot A."/>
            <person name="Schween G."/>
            <person name="Shiu S.-H."/>
            <person name="Stueber K."/>
            <person name="Theodoulou F.L."/>
            <person name="Tu H."/>
            <person name="Van de Peer Y."/>
            <person name="Verrier P.J."/>
            <person name="Waters E."/>
            <person name="Wood A."/>
            <person name="Yang L."/>
            <person name="Cove D."/>
            <person name="Cuming A."/>
            <person name="Hasebe M."/>
            <person name="Lucas S."/>
            <person name="Mishler D.B."/>
            <person name="Reski R."/>
            <person name="Grigoriev I."/>
            <person name="Quatrano R.S."/>
            <person name="Boore J.L."/>
        </authorList>
    </citation>
    <scope>NUCLEOTIDE SEQUENCE [LARGE SCALE GENOMIC DNA]</scope>
    <source>
        <strain evidence="2 3">cv. Gransden 2004</strain>
    </source>
</reference>
<proteinExistence type="predicted"/>
<dbReference type="EnsemblPlants" id="Pp3c1_10910V3.1">
    <property type="protein sequence ID" value="Pp3c1_10910V3.1"/>
    <property type="gene ID" value="Pp3c1_10910"/>
</dbReference>